<dbReference type="PANTHER" id="PTHR14097:SF9">
    <property type="entry name" value="EPIMERASE, PUTATIVE (AFU_ORTHOLOGUE AFUA_8G07320)-RELATED"/>
    <property type="match status" value="1"/>
</dbReference>
<dbReference type="SUPFAM" id="SSF51735">
    <property type="entry name" value="NAD(P)-binding Rossmann-fold domains"/>
    <property type="match status" value="1"/>
</dbReference>
<dbReference type="InterPro" id="IPR016040">
    <property type="entry name" value="NAD(P)-bd_dom"/>
</dbReference>
<sequence>MKLIIAGSTGFVGTELVRQALAHPEITSVMALGRRETQMPSDATRDKLKSVVCNDFEKYPESVKNALAGADACIWTIAITPLQSKSMPWEQTCKISRDYAVTGIKTLAQLPRSSSAKPLRFIYMSGASSVRDAAQKPIVLGDYCLMRGEAEALILDQARQSKGTVEASIAKPGLIDAPGRTSMLMRLVQTVGCTVIGLPKIDVGELSAALLSQAVNGIDQETLSNQDLATMGKKAVEAQE</sequence>
<dbReference type="STRING" id="1399860.A0A2C5YBF1"/>
<dbReference type="AlphaFoldDB" id="A0A2C5YBF1"/>
<name>A0A2C5YBF1_9HYPO</name>
<dbReference type="InterPro" id="IPR036291">
    <property type="entry name" value="NAD(P)-bd_dom_sf"/>
</dbReference>
<accession>A0A2C5YBF1</accession>
<dbReference type="Proteomes" id="UP000226192">
    <property type="component" value="Unassembled WGS sequence"/>
</dbReference>
<proteinExistence type="predicted"/>
<reference evidence="2 3" key="1">
    <citation type="submission" date="2017-06" db="EMBL/GenBank/DDBJ databases">
        <title>Ant-infecting Ophiocordyceps genomes reveal a high diversity of potential behavioral manipulation genes and a possible major role for enterotoxins.</title>
        <authorList>
            <person name="De Bekker C."/>
            <person name="Evans H.C."/>
            <person name="Brachmann A."/>
            <person name="Hughes D.P."/>
        </authorList>
    </citation>
    <scope>NUCLEOTIDE SEQUENCE [LARGE SCALE GENOMIC DNA]</scope>
    <source>
        <strain evidence="2 3">Map64</strain>
    </source>
</reference>
<dbReference type="EMBL" id="NJET01000005">
    <property type="protein sequence ID" value="PHH66825.1"/>
    <property type="molecule type" value="Genomic_DNA"/>
</dbReference>
<keyword evidence="3" id="KW-1185">Reference proteome</keyword>
<dbReference type="OrthoDB" id="3535423at2759"/>
<evidence type="ECO:0000313" key="2">
    <source>
        <dbReference type="EMBL" id="PHH66825.1"/>
    </source>
</evidence>
<dbReference type="Pfam" id="PF13460">
    <property type="entry name" value="NAD_binding_10"/>
    <property type="match status" value="1"/>
</dbReference>
<dbReference type="Gene3D" id="3.40.50.720">
    <property type="entry name" value="NAD(P)-binding Rossmann-like Domain"/>
    <property type="match status" value="1"/>
</dbReference>
<organism evidence="2 3">
    <name type="scientific">Ophiocordyceps australis</name>
    <dbReference type="NCBI Taxonomy" id="1399860"/>
    <lineage>
        <taxon>Eukaryota</taxon>
        <taxon>Fungi</taxon>
        <taxon>Dikarya</taxon>
        <taxon>Ascomycota</taxon>
        <taxon>Pezizomycotina</taxon>
        <taxon>Sordariomycetes</taxon>
        <taxon>Hypocreomycetidae</taxon>
        <taxon>Hypocreales</taxon>
        <taxon>Ophiocordycipitaceae</taxon>
        <taxon>Ophiocordyceps</taxon>
    </lineage>
</organism>
<protein>
    <recommendedName>
        <fullName evidence="1">NAD(P)-binding domain-containing protein</fullName>
    </recommendedName>
</protein>
<feature type="domain" description="NAD(P)-binding" evidence="1">
    <location>
        <begin position="7"/>
        <end position="127"/>
    </location>
</feature>
<evidence type="ECO:0000313" key="3">
    <source>
        <dbReference type="Proteomes" id="UP000226192"/>
    </source>
</evidence>
<evidence type="ECO:0000259" key="1">
    <source>
        <dbReference type="Pfam" id="PF13460"/>
    </source>
</evidence>
<gene>
    <name evidence="2" type="ORF">CDD81_5957</name>
</gene>
<comment type="caution">
    <text evidence="2">The sequence shown here is derived from an EMBL/GenBank/DDBJ whole genome shotgun (WGS) entry which is preliminary data.</text>
</comment>
<dbReference type="PANTHER" id="PTHR14097">
    <property type="entry name" value="OXIDOREDUCTASE HTATIP2"/>
    <property type="match status" value="1"/>
</dbReference>